<feature type="transmembrane region" description="Helical" evidence="1">
    <location>
        <begin position="53"/>
        <end position="78"/>
    </location>
</feature>
<dbReference type="PANTHER" id="PTHR32063">
    <property type="match status" value="1"/>
</dbReference>
<evidence type="ECO:0000313" key="2">
    <source>
        <dbReference type="EMBL" id="QFY63522.1"/>
    </source>
</evidence>
<dbReference type="KEGG" id="rgr:FZ934_25085"/>
<dbReference type="PANTHER" id="PTHR32063:SF32">
    <property type="entry name" value="AMINOGLYCOSIDE EFFLUX PUMP-RELATED"/>
    <property type="match status" value="1"/>
</dbReference>
<evidence type="ECO:0000313" key="3">
    <source>
        <dbReference type="Proteomes" id="UP000326881"/>
    </source>
</evidence>
<keyword evidence="2" id="KW-0614">Plasmid</keyword>
<geneLocation type="plasmid" evidence="2 3">
    <name>unnamed</name>
</geneLocation>
<keyword evidence="1" id="KW-0472">Membrane</keyword>
<organism evidence="2 3">
    <name type="scientific">Rhizobium grahamii</name>
    <dbReference type="NCBI Taxonomy" id="1120045"/>
    <lineage>
        <taxon>Bacteria</taxon>
        <taxon>Pseudomonadati</taxon>
        <taxon>Pseudomonadota</taxon>
        <taxon>Alphaproteobacteria</taxon>
        <taxon>Hyphomicrobiales</taxon>
        <taxon>Rhizobiaceae</taxon>
        <taxon>Rhizobium/Agrobacterium group</taxon>
        <taxon>Rhizobium</taxon>
    </lineage>
</organism>
<dbReference type="SUPFAM" id="SSF82866">
    <property type="entry name" value="Multidrug efflux transporter AcrB transmembrane domain"/>
    <property type="match status" value="2"/>
</dbReference>
<dbReference type="SUPFAM" id="SSF82714">
    <property type="entry name" value="Multidrug efflux transporter AcrB TolC docking domain, DN and DC subdomains"/>
    <property type="match status" value="1"/>
</dbReference>
<feature type="transmembrane region" description="Helical" evidence="1">
    <location>
        <begin position="21"/>
        <end position="47"/>
    </location>
</feature>
<feature type="transmembrane region" description="Helical" evidence="1">
    <location>
        <begin position="558"/>
        <end position="578"/>
    </location>
</feature>
<sequence>MAEEGLDPKAATVKSMSEIGSALVGIAAVLSAVMVPMAFFGGSVGVIYRQFSITIVSAMALSVLVALVLSPALCATILKPGAHDPLHRRGLFGAFNRWFDRSTNRYVHLTRGVIGHRGLHLVVYAVILVVMGALFIRLPTGFLPTEDQGQLMIQFTLPAGATKERTEKVRGEIDAYFQKNESKDVPTMFAVTGTGFGGSGQNSGQAFASLSSFDDRKEASQAVSAIAARANATLSKLRDAEVFIMTPPSIHGLGQSNVFTFELLNSSGMPRDQFVALRDKLIDAASTDPKLARVRASTLPDTPQLRVTYDDAKLSVLGLTDADAASVLSSAWGGTYVNDFVDRGRIKKVYMQADATDRALPQDPNKWFVRSSATSADGVTKMVPFSSFASMSWEMGPNSVSRFNGRSSYEINGEPASGFSSGEAMAEMVALQEEVAPGTSYAWSGLSYQENETNGQTGYLYGLSVIVVFLCLAALYESWSVPFAVMLVIPLGVIGAVLAVTLRGLENNILLQVGLLTTIGLASKNAILIVEFAEASRRQGKDLLESALEAARVRLRPILMTSIAFIAGVLPLAVATGAGAQGRIAIGTAVLGGMFTGTALAIFYVPMFFVVVGKLFHRKAPATTAQPQPALN</sequence>
<evidence type="ECO:0008006" key="4">
    <source>
        <dbReference type="Google" id="ProtNLM"/>
    </source>
</evidence>
<dbReference type="InterPro" id="IPR001036">
    <property type="entry name" value="Acrflvin-R"/>
</dbReference>
<gene>
    <name evidence="2" type="ORF">FZ934_25085</name>
</gene>
<dbReference type="Gene3D" id="3.30.70.1440">
    <property type="entry name" value="Multidrug efflux transporter AcrB pore domain"/>
    <property type="match status" value="1"/>
</dbReference>
<protein>
    <recommendedName>
        <fullName evidence="4">Efflux pump membrane transporter</fullName>
    </recommendedName>
</protein>
<keyword evidence="1" id="KW-0812">Transmembrane</keyword>
<dbReference type="OrthoDB" id="9807350at2"/>
<feature type="transmembrane region" description="Helical" evidence="1">
    <location>
        <begin position="584"/>
        <end position="612"/>
    </location>
</feature>
<feature type="transmembrane region" description="Helical" evidence="1">
    <location>
        <begin position="458"/>
        <end position="476"/>
    </location>
</feature>
<dbReference type="EMBL" id="CP043499">
    <property type="protein sequence ID" value="QFY63522.1"/>
    <property type="molecule type" value="Genomic_DNA"/>
</dbReference>
<dbReference type="PRINTS" id="PR00702">
    <property type="entry name" value="ACRIFLAVINRP"/>
</dbReference>
<dbReference type="GO" id="GO:0005886">
    <property type="term" value="C:plasma membrane"/>
    <property type="evidence" value="ECO:0007669"/>
    <property type="project" value="TreeGrafter"/>
</dbReference>
<dbReference type="InterPro" id="IPR027463">
    <property type="entry name" value="AcrB_DN_DC_subdom"/>
</dbReference>
<dbReference type="GO" id="GO:0042910">
    <property type="term" value="F:xenobiotic transmembrane transporter activity"/>
    <property type="evidence" value="ECO:0007669"/>
    <property type="project" value="TreeGrafter"/>
</dbReference>
<dbReference type="Gene3D" id="1.20.1640.10">
    <property type="entry name" value="Multidrug efflux transporter AcrB transmembrane domain"/>
    <property type="match status" value="2"/>
</dbReference>
<dbReference type="Proteomes" id="UP000326881">
    <property type="component" value="Plasmid unnamed"/>
</dbReference>
<dbReference type="Gene3D" id="3.30.70.1430">
    <property type="entry name" value="Multidrug efflux transporter AcrB pore domain"/>
    <property type="match status" value="1"/>
</dbReference>
<reference evidence="2 3" key="1">
    <citation type="submission" date="2019-08" db="EMBL/GenBank/DDBJ databases">
        <title>Prosopis cineraria nodule microbiome.</title>
        <authorList>
            <person name="Ali R."/>
            <person name="Chaluvadi S.R."/>
            <person name="Wang X."/>
        </authorList>
    </citation>
    <scope>NUCLEOTIDE SEQUENCE [LARGE SCALE GENOMIC DNA]</scope>
    <source>
        <strain evidence="2 3">BG7</strain>
        <plasmid evidence="2 3">unnamed</plasmid>
    </source>
</reference>
<dbReference type="Gene3D" id="3.30.2090.10">
    <property type="entry name" value="Multidrug efflux transporter AcrB TolC docking domain, DN and DC subdomains"/>
    <property type="match status" value="1"/>
</dbReference>
<proteinExistence type="predicted"/>
<dbReference type="Pfam" id="PF00873">
    <property type="entry name" value="ACR_tran"/>
    <property type="match status" value="1"/>
</dbReference>
<keyword evidence="3" id="KW-1185">Reference proteome</keyword>
<keyword evidence="1" id="KW-1133">Transmembrane helix</keyword>
<evidence type="ECO:0000256" key="1">
    <source>
        <dbReference type="SAM" id="Phobius"/>
    </source>
</evidence>
<name>A0A5Q0CDU4_9HYPH</name>
<dbReference type="AlphaFoldDB" id="A0A5Q0CDU4"/>
<accession>A0A5Q0CDU4</accession>
<feature type="transmembrane region" description="Helical" evidence="1">
    <location>
        <begin position="118"/>
        <end position="138"/>
    </location>
</feature>
<dbReference type="SUPFAM" id="SSF82693">
    <property type="entry name" value="Multidrug efflux transporter AcrB pore domain, PN1, PN2, PC1 and PC2 subdomains"/>
    <property type="match status" value="1"/>
</dbReference>
<feature type="transmembrane region" description="Helical" evidence="1">
    <location>
        <begin position="483"/>
        <end position="503"/>
    </location>
</feature>
<feature type="transmembrane region" description="Helical" evidence="1">
    <location>
        <begin position="509"/>
        <end position="533"/>
    </location>
</feature>